<dbReference type="InterPro" id="IPR025296">
    <property type="entry name" value="DUF4158"/>
</dbReference>
<comment type="similarity">
    <text evidence="1">Belongs to the transposase 7 family.</text>
</comment>
<protein>
    <submittedName>
        <fullName evidence="7">Tn3 family transposase</fullName>
    </submittedName>
</protein>
<feature type="domain" description="DUF4158" evidence="6">
    <location>
        <begin position="5"/>
        <end position="64"/>
    </location>
</feature>
<proteinExistence type="inferred from homology"/>
<evidence type="ECO:0000259" key="5">
    <source>
        <dbReference type="Pfam" id="PF01526"/>
    </source>
</evidence>
<gene>
    <name evidence="7" type="ORF">H6G81_04830</name>
</gene>
<evidence type="ECO:0000313" key="7">
    <source>
        <dbReference type="EMBL" id="MBD2603875.1"/>
    </source>
</evidence>
<keyword evidence="2" id="KW-0815">Transposition</keyword>
<dbReference type="NCBIfam" id="NF033527">
    <property type="entry name" value="transpos_Tn3"/>
    <property type="match status" value="1"/>
</dbReference>
<keyword evidence="4" id="KW-0233">DNA recombination</keyword>
<evidence type="ECO:0000256" key="3">
    <source>
        <dbReference type="ARBA" id="ARBA00023125"/>
    </source>
</evidence>
<evidence type="ECO:0000256" key="4">
    <source>
        <dbReference type="ARBA" id="ARBA00023172"/>
    </source>
</evidence>
<keyword evidence="3" id="KW-0238">DNA-binding</keyword>
<dbReference type="InterPro" id="IPR002513">
    <property type="entry name" value="Tn3_Tnp_DDE_dom"/>
</dbReference>
<organism evidence="7 8">
    <name type="scientific">Scytonema hofmannii FACHB-248</name>
    <dbReference type="NCBI Taxonomy" id="1842502"/>
    <lineage>
        <taxon>Bacteria</taxon>
        <taxon>Bacillati</taxon>
        <taxon>Cyanobacteriota</taxon>
        <taxon>Cyanophyceae</taxon>
        <taxon>Nostocales</taxon>
        <taxon>Scytonemataceae</taxon>
        <taxon>Scytonema</taxon>
    </lineage>
</organism>
<dbReference type="Pfam" id="PF13700">
    <property type="entry name" value="DUF4158"/>
    <property type="match status" value="1"/>
</dbReference>
<dbReference type="EMBL" id="JACJTA010000006">
    <property type="protein sequence ID" value="MBD2603875.1"/>
    <property type="molecule type" value="Genomic_DNA"/>
</dbReference>
<evidence type="ECO:0000313" key="8">
    <source>
        <dbReference type="Proteomes" id="UP000660380"/>
    </source>
</evidence>
<dbReference type="RefSeq" id="WP_051502720.1">
    <property type="nucleotide sequence ID" value="NZ_JACJTA010000006.1"/>
</dbReference>
<dbReference type="InterPro" id="IPR047653">
    <property type="entry name" value="Tn3-like_transpos"/>
</dbReference>
<accession>A0ABR8GLE5</accession>
<keyword evidence="8" id="KW-1185">Reference proteome</keyword>
<sequence length="894" mass="100635">MLPNGYRDFSEQPEHWRLVRWLYGRTWLSAERPSILFDLATARLVERKILLPGVSVLARLIASVRDRAANRLWRVLSQLPNTKQRTRLDDLLQITPNTRTTPLDRLRHSPTRSSAPALVGALNRLVEVRAIEVNTLSLSAIPSSQLKVLARTAYNARAQAIARMPPERRTATLLAFVHVLEATATDDAIDLLDLLIGDLLAKSKRIGERERLRTIKDLDAAALQLCKACGVLLDSTCDDQKVRDEIFTRISKEKLTQAISKVEALARPPDDDYGDVMMRRWKHIRIFLPRLLHIIQFEGTEAGQPILEALQFLHAIEGRKKPDMSVAPLAFVSKSWLRLVKTVNGEIDRRAYTFCVLERLRHTLRRRDLFVSPSLRWGDPRAKLLQGDAWISARPTVCRTLDLHPTPQLELEALAHQLDEAYRRTALNLPTNAAVRIEQVDGRDTIVLTGLDKLEEPPSLIVLRDQVSEMLPRADLPEILLEIQARTGFANEFTHLSALNARVEDLSTSICAVLLAEACNIGLEPLIRPDVPALTRGRLSWVQQNYIRMDTLTSANARLVDAQTHIPLVQAWGGGEVASADGLRFTVPVRTINARPNSKYFGVGRGITYYNFTSDQFTGFHGIVIPGTLRDSLFLLEGLLEQQTSLRPIEIMTDTAGYSDVVFGLFWLLGYQFSPRIADIGETRFWRIDESANYGALNGLARNRVNTELIANNWDDMLRVAGSLKLGTVSASELMRTLQGGSSSTTVSKAIGELGRIAKTLYLLPYIDDETYRRRVLTQLNRGEGRHSLARVTFHGQRGEVRQRYREGQEDQLGALGLVVNALVLWNTNYIDVAVKQLQDQGVEVKSEDLARLSPLGYKHINMLGRYQFALAEHLKRGELRPLRDPKDFGESYS</sequence>
<evidence type="ECO:0000259" key="6">
    <source>
        <dbReference type="Pfam" id="PF13700"/>
    </source>
</evidence>
<dbReference type="Proteomes" id="UP000660380">
    <property type="component" value="Unassembled WGS sequence"/>
</dbReference>
<feature type="domain" description="Tn3 transposase DDE" evidence="5">
    <location>
        <begin position="478"/>
        <end position="867"/>
    </location>
</feature>
<name>A0ABR8GLE5_9CYAN</name>
<evidence type="ECO:0000256" key="2">
    <source>
        <dbReference type="ARBA" id="ARBA00022578"/>
    </source>
</evidence>
<dbReference type="Pfam" id="PF01526">
    <property type="entry name" value="DDE_Tnp_Tn3"/>
    <property type="match status" value="1"/>
</dbReference>
<evidence type="ECO:0000256" key="1">
    <source>
        <dbReference type="ARBA" id="ARBA00009402"/>
    </source>
</evidence>
<comment type="caution">
    <text evidence="7">The sequence shown here is derived from an EMBL/GenBank/DDBJ whole genome shotgun (WGS) entry which is preliminary data.</text>
</comment>
<reference evidence="7 8" key="1">
    <citation type="journal article" date="2020" name="ISME J.">
        <title>Comparative genomics reveals insights into cyanobacterial evolution and habitat adaptation.</title>
        <authorList>
            <person name="Chen M.Y."/>
            <person name="Teng W.K."/>
            <person name="Zhao L."/>
            <person name="Hu C.X."/>
            <person name="Zhou Y.K."/>
            <person name="Han B.P."/>
            <person name="Song L.R."/>
            <person name="Shu W.S."/>
        </authorList>
    </citation>
    <scope>NUCLEOTIDE SEQUENCE [LARGE SCALE GENOMIC DNA]</scope>
    <source>
        <strain evidence="7 8">FACHB-248</strain>
    </source>
</reference>